<dbReference type="GO" id="GO:0030992">
    <property type="term" value="C:intraciliary transport particle B"/>
    <property type="evidence" value="ECO:0007669"/>
    <property type="project" value="TreeGrafter"/>
</dbReference>
<evidence type="ECO:0000313" key="3">
    <source>
        <dbReference type="Proteomes" id="UP000828390"/>
    </source>
</evidence>
<keyword evidence="3" id="KW-1185">Reference proteome</keyword>
<dbReference type="InterPro" id="IPR056456">
    <property type="entry name" value="Beta-prop_IFT80_2nd"/>
</dbReference>
<dbReference type="AlphaFoldDB" id="A0A9D4G0I7"/>
<sequence>MANTNMLAALADGKFTVWYYPSAVYVDRDLLPMTVFEKEASEFGKNPQLLQFVGNHVVIRRAEGSLVSTSISPYPAILHSYVQAGRWDETVRLCRFVKVSITRKNC</sequence>
<evidence type="ECO:0000259" key="1">
    <source>
        <dbReference type="Pfam" id="PF23335"/>
    </source>
</evidence>
<dbReference type="Pfam" id="PF23335">
    <property type="entry name" value="Beta-prop_IFT80_2nd"/>
    <property type="match status" value="1"/>
</dbReference>
<reference evidence="2" key="2">
    <citation type="submission" date="2020-11" db="EMBL/GenBank/DDBJ databases">
        <authorList>
            <person name="McCartney M.A."/>
            <person name="Auch B."/>
            <person name="Kono T."/>
            <person name="Mallez S."/>
            <person name="Becker A."/>
            <person name="Gohl D.M."/>
            <person name="Silverstein K.A.T."/>
            <person name="Koren S."/>
            <person name="Bechman K.B."/>
            <person name="Herman A."/>
            <person name="Abrahante J.E."/>
            <person name="Garbe J."/>
        </authorList>
    </citation>
    <scope>NUCLEOTIDE SEQUENCE</scope>
    <source>
        <strain evidence="2">Duluth1</strain>
        <tissue evidence="2">Whole animal</tissue>
    </source>
</reference>
<dbReference type="PANTHER" id="PTHR24098:SF0">
    <property type="entry name" value="OUTER SEGMENT 5"/>
    <property type="match status" value="1"/>
</dbReference>
<dbReference type="Proteomes" id="UP000828390">
    <property type="component" value="Unassembled WGS sequence"/>
</dbReference>
<comment type="caution">
    <text evidence="2">The sequence shown here is derived from an EMBL/GenBank/DDBJ whole genome shotgun (WGS) entry which is preliminary data.</text>
</comment>
<organism evidence="2 3">
    <name type="scientific">Dreissena polymorpha</name>
    <name type="common">Zebra mussel</name>
    <name type="synonym">Mytilus polymorpha</name>
    <dbReference type="NCBI Taxonomy" id="45954"/>
    <lineage>
        <taxon>Eukaryota</taxon>
        <taxon>Metazoa</taxon>
        <taxon>Spiralia</taxon>
        <taxon>Lophotrochozoa</taxon>
        <taxon>Mollusca</taxon>
        <taxon>Bivalvia</taxon>
        <taxon>Autobranchia</taxon>
        <taxon>Heteroconchia</taxon>
        <taxon>Euheterodonta</taxon>
        <taxon>Imparidentia</taxon>
        <taxon>Neoheterodontei</taxon>
        <taxon>Myida</taxon>
        <taxon>Dreissenoidea</taxon>
        <taxon>Dreissenidae</taxon>
        <taxon>Dreissena</taxon>
    </lineage>
</organism>
<proteinExistence type="predicted"/>
<dbReference type="PANTHER" id="PTHR24098">
    <property type="entry name" value="OUTER SEGMENT 5"/>
    <property type="match status" value="1"/>
</dbReference>
<dbReference type="GO" id="GO:0005929">
    <property type="term" value="C:cilium"/>
    <property type="evidence" value="ECO:0007669"/>
    <property type="project" value="TreeGrafter"/>
</dbReference>
<dbReference type="GO" id="GO:0060271">
    <property type="term" value="P:cilium assembly"/>
    <property type="evidence" value="ECO:0007669"/>
    <property type="project" value="TreeGrafter"/>
</dbReference>
<protein>
    <recommendedName>
        <fullName evidence="1">IFT80 second beta-propeller domain-containing protein</fullName>
    </recommendedName>
</protein>
<evidence type="ECO:0000313" key="2">
    <source>
        <dbReference type="EMBL" id="KAH3805337.1"/>
    </source>
</evidence>
<name>A0A9D4G0I7_DREPO</name>
<gene>
    <name evidence="2" type="ORF">DPMN_133638</name>
</gene>
<feature type="domain" description="IFT80 second beta-propeller" evidence="1">
    <location>
        <begin position="3"/>
        <end position="74"/>
    </location>
</feature>
<reference evidence="2" key="1">
    <citation type="journal article" date="2019" name="bioRxiv">
        <title>The Genome of the Zebra Mussel, Dreissena polymorpha: A Resource for Invasive Species Research.</title>
        <authorList>
            <person name="McCartney M.A."/>
            <person name="Auch B."/>
            <person name="Kono T."/>
            <person name="Mallez S."/>
            <person name="Zhang Y."/>
            <person name="Obille A."/>
            <person name="Becker A."/>
            <person name="Abrahante J.E."/>
            <person name="Garbe J."/>
            <person name="Badalamenti J.P."/>
            <person name="Herman A."/>
            <person name="Mangelson H."/>
            <person name="Liachko I."/>
            <person name="Sullivan S."/>
            <person name="Sone E.D."/>
            <person name="Koren S."/>
            <person name="Silverstein K.A.T."/>
            <person name="Beckman K.B."/>
            <person name="Gohl D.M."/>
        </authorList>
    </citation>
    <scope>NUCLEOTIDE SEQUENCE</scope>
    <source>
        <strain evidence="2">Duluth1</strain>
        <tissue evidence="2">Whole animal</tissue>
    </source>
</reference>
<dbReference type="EMBL" id="JAIWYP010000006">
    <property type="protein sequence ID" value="KAH3805337.1"/>
    <property type="molecule type" value="Genomic_DNA"/>
</dbReference>
<accession>A0A9D4G0I7</accession>